<keyword evidence="5" id="KW-1185">Reference proteome</keyword>
<organism evidence="4 5">
    <name type="scientific">Prorocentrum cordatum</name>
    <dbReference type="NCBI Taxonomy" id="2364126"/>
    <lineage>
        <taxon>Eukaryota</taxon>
        <taxon>Sar</taxon>
        <taxon>Alveolata</taxon>
        <taxon>Dinophyceae</taxon>
        <taxon>Prorocentrales</taxon>
        <taxon>Prorocentraceae</taxon>
        <taxon>Prorocentrum</taxon>
    </lineage>
</organism>
<keyword evidence="1" id="KW-0863">Zinc-finger</keyword>
<proteinExistence type="predicted"/>
<evidence type="ECO:0000256" key="1">
    <source>
        <dbReference type="PROSITE-ProRule" id="PRU00723"/>
    </source>
</evidence>
<sequence length="172" mass="18776">DQTSQPPPEEAGSLDRGHGYKYNVKNTFIDVQDDATPMGNPWRRAMLGLATRPAWPSNLARGARARPRQPAPLSAPSVGSAEHGKTGPDGLPVCQPCAWFYKETGCKNGQTCRYCHLCPNGELKNRKKMKIARLRNQDLTTAPQRGARSDAARPPACLCIRPEVGEQAMAEP</sequence>
<feature type="zinc finger region" description="C3H1-type" evidence="1">
    <location>
        <begin position="96"/>
        <end position="119"/>
    </location>
</feature>
<reference evidence="4" key="1">
    <citation type="submission" date="2023-10" db="EMBL/GenBank/DDBJ databases">
        <authorList>
            <person name="Chen Y."/>
            <person name="Shah S."/>
            <person name="Dougan E. K."/>
            <person name="Thang M."/>
            <person name="Chan C."/>
        </authorList>
    </citation>
    <scope>NUCLEOTIDE SEQUENCE [LARGE SCALE GENOMIC DNA]</scope>
</reference>
<dbReference type="PROSITE" id="PS50103">
    <property type="entry name" value="ZF_C3H1"/>
    <property type="match status" value="1"/>
</dbReference>
<accession>A0ABN9VZB6</accession>
<name>A0ABN9VZB6_9DINO</name>
<feature type="non-terminal residue" evidence="4">
    <location>
        <position position="1"/>
    </location>
</feature>
<evidence type="ECO:0000313" key="5">
    <source>
        <dbReference type="Proteomes" id="UP001189429"/>
    </source>
</evidence>
<feature type="region of interest" description="Disordered" evidence="2">
    <location>
        <begin position="60"/>
        <end position="88"/>
    </location>
</feature>
<dbReference type="EMBL" id="CAUYUJ010017913">
    <property type="protein sequence ID" value="CAK0879043.1"/>
    <property type="molecule type" value="Genomic_DNA"/>
</dbReference>
<feature type="domain" description="C3H1-type" evidence="3">
    <location>
        <begin position="96"/>
        <end position="119"/>
    </location>
</feature>
<keyword evidence="1" id="KW-0862">Zinc</keyword>
<evidence type="ECO:0000256" key="2">
    <source>
        <dbReference type="SAM" id="MobiDB-lite"/>
    </source>
</evidence>
<evidence type="ECO:0000313" key="4">
    <source>
        <dbReference type="EMBL" id="CAK0879043.1"/>
    </source>
</evidence>
<dbReference type="InterPro" id="IPR000571">
    <property type="entry name" value="Znf_CCCH"/>
</dbReference>
<evidence type="ECO:0000259" key="3">
    <source>
        <dbReference type="PROSITE" id="PS50103"/>
    </source>
</evidence>
<keyword evidence="1" id="KW-0479">Metal-binding</keyword>
<dbReference type="Proteomes" id="UP001189429">
    <property type="component" value="Unassembled WGS sequence"/>
</dbReference>
<gene>
    <name evidence="4" type="ORF">PCOR1329_LOCUS62589</name>
</gene>
<protein>
    <recommendedName>
        <fullName evidence="3">C3H1-type domain-containing protein</fullName>
    </recommendedName>
</protein>
<comment type="caution">
    <text evidence="4">The sequence shown here is derived from an EMBL/GenBank/DDBJ whole genome shotgun (WGS) entry which is preliminary data.</text>
</comment>